<protein>
    <submittedName>
        <fullName evidence="1">Uncharacterized protein</fullName>
    </submittedName>
</protein>
<gene>
    <name evidence="1" type="ORF">DW035_09530</name>
</gene>
<evidence type="ECO:0000313" key="2">
    <source>
        <dbReference type="Proteomes" id="UP000284916"/>
    </source>
</evidence>
<sequence length="264" mass="31476">MSVQNTSKEEQQQYKKKKEWNAIKNCIPLINECLQLNIDPETYDDKYSRESPDFVFSNNDKSIGVEVVECYPSVRKCKTKNAVEQESFEKKICNEFKKNKYLETITETEKLNIIIYRKYPKKKKRGTVQEVCHELEDLLRSWYQKTNPQSERNYISYIRVSKTTCCNVIYFNSASRCIPVNWDDIKFCIEKKEKKYKDYCENVKCDEYWLCICLPIEENRNMNIIDYNGKENESMNFLSQCSFSRICITPDLLGRNINWIKEGD</sequence>
<dbReference type="RefSeq" id="WP_118441608.1">
    <property type="nucleotide sequence ID" value="NZ_NAKJ01000003.1"/>
</dbReference>
<reference evidence="1 2" key="1">
    <citation type="submission" date="2018-08" db="EMBL/GenBank/DDBJ databases">
        <title>A genome reference for cultivated species of the human gut microbiota.</title>
        <authorList>
            <person name="Zou Y."/>
            <person name="Xue W."/>
            <person name="Luo G."/>
        </authorList>
    </citation>
    <scope>NUCLEOTIDE SEQUENCE [LARGE SCALE GENOMIC DNA]</scope>
    <source>
        <strain evidence="1 2">AF39-11</strain>
    </source>
</reference>
<dbReference type="Proteomes" id="UP000284916">
    <property type="component" value="Unassembled WGS sequence"/>
</dbReference>
<accession>A0A415J3F4</accession>
<proteinExistence type="predicted"/>
<name>A0A415J3F4_9BACT</name>
<comment type="caution">
    <text evidence="1">The sequence shown here is derived from an EMBL/GenBank/DDBJ whole genome shotgun (WGS) entry which is preliminary data.</text>
</comment>
<organism evidence="1 2">
    <name type="scientific">Phocaeicola plebeius</name>
    <dbReference type="NCBI Taxonomy" id="310297"/>
    <lineage>
        <taxon>Bacteria</taxon>
        <taxon>Pseudomonadati</taxon>
        <taxon>Bacteroidota</taxon>
        <taxon>Bacteroidia</taxon>
        <taxon>Bacteroidales</taxon>
        <taxon>Bacteroidaceae</taxon>
        <taxon>Phocaeicola</taxon>
    </lineage>
</organism>
<evidence type="ECO:0000313" key="1">
    <source>
        <dbReference type="EMBL" id="RHL14496.1"/>
    </source>
</evidence>
<dbReference type="AlphaFoldDB" id="A0A415J3F4"/>
<dbReference type="EMBL" id="QROI01000013">
    <property type="protein sequence ID" value="RHL14496.1"/>
    <property type="molecule type" value="Genomic_DNA"/>
</dbReference>